<feature type="domain" description="HTH marR-type" evidence="2">
    <location>
        <begin position="1"/>
        <end position="135"/>
    </location>
</feature>
<evidence type="ECO:0000313" key="4">
    <source>
        <dbReference type="Proteomes" id="UP001501588"/>
    </source>
</evidence>
<dbReference type="PANTHER" id="PTHR33164:SF43">
    <property type="entry name" value="HTH-TYPE TRANSCRIPTIONAL REPRESSOR YETL"/>
    <property type="match status" value="1"/>
</dbReference>
<keyword evidence="4" id="KW-1185">Reference proteome</keyword>
<dbReference type="EMBL" id="BAAAFZ010000060">
    <property type="protein sequence ID" value="GAA0595901.1"/>
    <property type="molecule type" value="Genomic_DNA"/>
</dbReference>
<dbReference type="SUPFAM" id="SSF46785">
    <property type="entry name" value="Winged helix' DNA-binding domain"/>
    <property type="match status" value="1"/>
</dbReference>
<dbReference type="InterPro" id="IPR039422">
    <property type="entry name" value="MarR/SlyA-like"/>
</dbReference>
<organism evidence="3 4">
    <name type="scientific">Craurococcus roseus</name>
    <dbReference type="NCBI Taxonomy" id="77585"/>
    <lineage>
        <taxon>Bacteria</taxon>
        <taxon>Pseudomonadati</taxon>
        <taxon>Pseudomonadota</taxon>
        <taxon>Alphaproteobacteria</taxon>
        <taxon>Acetobacterales</taxon>
        <taxon>Acetobacteraceae</taxon>
        <taxon>Craurococcus</taxon>
    </lineage>
</organism>
<dbReference type="InterPro" id="IPR036388">
    <property type="entry name" value="WH-like_DNA-bd_sf"/>
</dbReference>
<dbReference type="Proteomes" id="UP001501588">
    <property type="component" value="Unassembled WGS sequence"/>
</dbReference>
<proteinExistence type="predicted"/>
<dbReference type="Pfam" id="PF12802">
    <property type="entry name" value="MarR_2"/>
    <property type="match status" value="1"/>
</dbReference>
<dbReference type="SMART" id="SM00347">
    <property type="entry name" value="HTH_MARR"/>
    <property type="match status" value="1"/>
</dbReference>
<sequence>MAVQSNPDQLVGILRDTVVALVRRDGPDLSARQLGVFLTVYLTDGPHTVRGLAAELNVSKPAITRALDRLGELDLARRKVDPMDRRSVIVQRTLKGTAFLRDMRQIMVEAEAVVREMPPPAEVANADTAAARGTAEAPRKAS</sequence>
<dbReference type="PROSITE" id="PS50995">
    <property type="entry name" value="HTH_MARR_2"/>
    <property type="match status" value="1"/>
</dbReference>
<accession>A0ABP3QUL2</accession>
<gene>
    <name evidence="3" type="ORF">GCM10009416_37830</name>
</gene>
<protein>
    <submittedName>
        <fullName evidence="3">MarR family transcriptional regulator</fullName>
    </submittedName>
</protein>
<feature type="compositionally biased region" description="Low complexity" evidence="1">
    <location>
        <begin position="124"/>
        <end position="136"/>
    </location>
</feature>
<evidence type="ECO:0000259" key="2">
    <source>
        <dbReference type="PROSITE" id="PS50995"/>
    </source>
</evidence>
<name>A0ABP3QUL2_9PROT</name>
<dbReference type="Gene3D" id="1.10.10.10">
    <property type="entry name" value="Winged helix-like DNA-binding domain superfamily/Winged helix DNA-binding domain"/>
    <property type="match status" value="1"/>
</dbReference>
<feature type="region of interest" description="Disordered" evidence="1">
    <location>
        <begin position="119"/>
        <end position="142"/>
    </location>
</feature>
<evidence type="ECO:0000313" key="3">
    <source>
        <dbReference type="EMBL" id="GAA0595901.1"/>
    </source>
</evidence>
<dbReference type="InterPro" id="IPR036390">
    <property type="entry name" value="WH_DNA-bd_sf"/>
</dbReference>
<dbReference type="InterPro" id="IPR000835">
    <property type="entry name" value="HTH_MarR-typ"/>
</dbReference>
<dbReference type="RefSeq" id="WP_343896951.1">
    <property type="nucleotide sequence ID" value="NZ_BAAAFZ010000060.1"/>
</dbReference>
<reference evidence="4" key="1">
    <citation type="journal article" date="2019" name="Int. J. Syst. Evol. Microbiol.">
        <title>The Global Catalogue of Microorganisms (GCM) 10K type strain sequencing project: providing services to taxonomists for standard genome sequencing and annotation.</title>
        <authorList>
            <consortium name="The Broad Institute Genomics Platform"/>
            <consortium name="The Broad Institute Genome Sequencing Center for Infectious Disease"/>
            <person name="Wu L."/>
            <person name="Ma J."/>
        </authorList>
    </citation>
    <scope>NUCLEOTIDE SEQUENCE [LARGE SCALE GENOMIC DNA]</scope>
    <source>
        <strain evidence="4">JCM 9933</strain>
    </source>
</reference>
<comment type="caution">
    <text evidence="3">The sequence shown here is derived from an EMBL/GenBank/DDBJ whole genome shotgun (WGS) entry which is preliminary data.</text>
</comment>
<dbReference type="PANTHER" id="PTHR33164">
    <property type="entry name" value="TRANSCRIPTIONAL REGULATOR, MARR FAMILY"/>
    <property type="match status" value="1"/>
</dbReference>
<evidence type="ECO:0000256" key="1">
    <source>
        <dbReference type="SAM" id="MobiDB-lite"/>
    </source>
</evidence>